<dbReference type="InterPro" id="IPR012347">
    <property type="entry name" value="Ferritin-like"/>
</dbReference>
<name>A0A2T1A4P0_9ACTN</name>
<dbReference type="EMBL" id="PVUE01000002">
    <property type="protein sequence ID" value="PRZ43563.1"/>
    <property type="molecule type" value="Genomic_DNA"/>
</dbReference>
<organism evidence="2 3">
    <name type="scientific">Antricoccus suffuscus</name>
    <dbReference type="NCBI Taxonomy" id="1629062"/>
    <lineage>
        <taxon>Bacteria</taxon>
        <taxon>Bacillati</taxon>
        <taxon>Actinomycetota</taxon>
        <taxon>Actinomycetes</taxon>
        <taxon>Geodermatophilales</taxon>
        <taxon>Antricoccaceae</taxon>
        <taxon>Antricoccus</taxon>
    </lineage>
</organism>
<dbReference type="Gene3D" id="1.20.1260.10">
    <property type="match status" value="1"/>
</dbReference>
<proteinExistence type="predicted"/>
<dbReference type="RefSeq" id="WP_170110948.1">
    <property type="nucleotide sequence ID" value="NZ_PVUE01000002.1"/>
</dbReference>
<keyword evidence="3" id="KW-1185">Reference proteome</keyword>
<feature type="domain" description="DUF4439" evidence="1">
    <location>
        <begin position="8"/>
        <end position="146"/>
    </location>
</feature>
<protein>
    <submittedName>
        <fullName evidence="2">Uncharacterized protein DUF4439</fullName>
    </submittedName>
</protein>
<comment type="caution">
    <text evidence="2">The sequence shown here is derived from an EMBL/GenBank/DDBJ whole genome shotgun (WGS) entry which is preliminary data.</text>
</comment>
<dbReference type="SUPFAM" id="SSF47240">
    <property type="entry name" value="Ferritin-like"/>
    <property type="match status" value="1"/>
</dbReference>
<dbReference type="Pfam" id="PF14530">
    <property type="entry name" value="DUF4439"/>
    <property type="match status" value="1"/>
</dbReference>
<dbReference type="Proteomes" id="UP000237752">
    <property type="component" value="Unassembled WGS sequence"/>
</dbReference>
<dbReference type="CDD" id="cd00657">
    <property type="entry name" value="Ferritin_like"/>
    <property type="match status" value="1"/>
</dbReference>
<evidence type="ECO:0000313" key="2">
    <source>
        <dbReference type="EMBL" id="PRZ43563.1"/>
    </source>
</evidence>
<evidence type="ECO:0000313" key="3">
    <source>
        <dbReference type="Proteomes" id="UP000237752"/>
    </source>
</evidence>
<dbReference type="AlphaFoldDB" id="A0A2T1A4P0"/>
<sequence>MSKEQVDALQAALRAEHAIIWAYGDIGAHAAVQRQDQVASVELRHRQRRDAIQTLLVAAGAVPDPSEPAYQLPKPVTNPTDAIEVAGMLEDKVAAAWRYVLGRSTDLDVRTLAVDSLIDAATQALRWRQVVSGTQATTQAFPGFDE</sequence>
<dbReference type="InterPro" id="IPR009078">
    <property type="entry name" value="Ferritin-like_SF"/>
</dbReference>
<gene>
    <name evidence="2" type="ORF">CLV47_102251</name>
</gene>
<dbReference type="InterPro" id="IPR029447">
    <property type="entry name" value="DUF4439"/>
</dbReference>
<reference evidence="2 3" key="1">
    <citation type="submission" date="2018-03" db="EMBL/GenBank/DDBJ databases">
        <title>Genomic Encyclopedia of Archaeal and Bacterial Type Strains, Phase II (KMG-II): from individual species to whole genera.</title>
        <authorList>
            <person name="Goeker M."/>
        </authorList>
    </citation>
    <scope>NUCLEOTIDE SEQUENCE [LARGE SCALE GENOMIC DNA]</scope>
    <source>
        <strain evidence="2 3">DSM 100065</strain>
    </source>
</reference>
<evidence type="ECO:0000259" key="1">
    <source>
        <dbReference type="Pfam" id="PF14530"/>
    </source>
</evidence>
<accession>A0A2T1A4P0</accession>